<evidence type="ECO:0000256" key="4">
    <source>
        <dbReference type="ARBA" id="ARBA00022989"/>
    </source>
</evidence>
<evidence type="ECO:0000256" key="2">
    <source>
        <dbReference type="ARBA" id="ARBA00022448"/>
    </source>
</evidence>
<gene>
    <name evidence="7" type="ORF">NYF23_13165</name>
</gene>
<reference evidence="7" key="1">
    <citation type="submission" date="2022-08" db="EMBL/GenBank/DDBJ databases">
        <title>Catabolic pathway analysis in culturable SAR92 clade bacteria reveals their overlooked roles in DMSP degradation in coastal seas.</title>
        <authorList>
            <person name="He X."/>
            <person name="Zhang X."/>
            <person name="Zhang Y."/>
        </authorList>
    </citation>
    <scope>NUCLEOTIDE SEQUENCE</scope>
    <source>
        <strain evidence="7">H455</strain>
    </source>
</reference>
<dbReference type="PROSITE" id="PS01271">
    <property type="entry name" value="NA_SULFATE"/>
    <property type="match status" value="1"/>
</dbReference>
<dbReference type="Pfam" id="PF00939">
    <property type="entry name" value="Na_sulph_symp"/>
    <property type="match status" value="1"/>
</dbReference>
<keyword evidence="2" id="KW-0813">Transport</keyword>
<evidence type="ECO:0000256" key="1">
    <source>
        <dbReference type="ARBA" id="ARBA00004141"/>
    </source>
</evidence>
<organism evidence="7 8">
    <name type="scientific">SAR92 clade bacterium H455</name>
    <dbReference type="NCBI Taxonomy" id="2974818"/>
    <lineage>
        <taxon>Bacteria</taxon>
        <taxon>Pseudomonadati</taxon>
        <taxon>Pseudomonadota</taxon>
        <taxon>Gammaproteobacteria</taxon>
        <taxon>Cellvibrionales</taxon>
        <taxon>Porticoccaceae</taxon>
        <taxon>SAR92 clade</taxon>
    </lineage>
</organism>
<evidence type="ECO:0000256" key="5">
    <source>
        <dbReference type="ARBA" id="ARBA00023136"/>
    </source>
</evidence>
<keyword evidence="8" id="KW-1185">Reference proteome</keyword>
<feature type="transmembrane region" description="Helical" evidence="6">
    <location>
        <begin position="217"/>
        <end position="237"/>
    </location>
</feature>
<dbReference type="InterPro" id="IPR031312">
    <property type="entry name" value="Na/sul_symport_CS"/>
</dbReference>
<feature type="transmembrane region" description="Helical" evidence="6">
    <location>
        <begin position="357"/>
        <end position="377"/>
    </location>
</feature>
<evidence type="ECO:0000313" key="8">
    <source>
        <dbReference type="Proteomes" id="UP001059934"/>
    </source>
</evidence>
<evidence type="ECO:0000313" key="7">
    <source>
        <dbReference type="EMBL" id="UVW34948.1"/>
    </source>
</evidence>
<dbReference type="InterPro" id="IPR001898">
    <property type="entry name" value="SLC13A/DASS"/>
</dbReference>
<comment type="subcellular location">
    <subcellularLocation>
        <location evidence="1">Membrane</location>
        <topology evidence="1">Multi-pass membrane protein</topology>
    </subcellularLocation>
</comment>
<keyword evidence="4 6" id="KW-1133">Transmembrane helix</keyword>
<feature type="transmembrane region" description="Helical" evidence="6">
    <location>
        <begin position="171"/>
        <end position="192"/>
    </location>
</feature>
<keyword evidence="5 6" id="KW-0472">Membrane</keyword>
<feature type="transmembrane region" description="Helical" evidence="6">
    <location>
        <begin position="80"/>
        <end position="98"/>
    </location>
</feature>
<feature type="transmembrane region" description="Helical" evidence="6">
    <location>
        <begin position="123"/>
        <end position="150"/>
    </location>
</feature>
<dbReference type="Proteomes" id="UP001059934">
    <property type="component" value="Chromosome"/>
</dbReference>
<feature type="transmembrane region" description="Helical" evidence="6">
    <location>
        <begin position="328"/>
        <end position="351"/>
    </location>
</feature>
<accession>A0ABY5TRM4</accession>
<sequence length="467" mass="49213">MTPKLRRLSIWLAPLIALSVTLLMMSAGWAREGALVGGLTVLCALWWIFEPIPIPATAMIPLGVFPLLGILDGKQVAQAYGDPLIILLMGGAMLSKAMEKSGAHRRLALYMVNLFGGDSQRRLVLGFMVASAALSMWVSNTATTLMLLPVAYAVLQSIDSKGANAADAKKLAVPLFLGVAYAASIGGLGTPIGSPPNIVFLKIYGEATGSIPSFTQWMIWGLPVVILLLPLAALWITRNLGDAEPLKIPQAGAWRSEEARVLVIFFLTAMAWITLREPFGGWSQWLNVPSANYAAVALTSVILMFILPNGQGGKLLDWESASAIHWGVLLLFAGGIAIAKAFTVTGISASIGESLSAVTRLSIIALILVVALTVTFLTEITSNTATTTLLMPILAAASLGAGFDPALLMLPAALSASCAFMLPVATAPNAIVFGTGEITVEQMVREGFALNLIAVVVISAVVFFWLG</sequence>
<proteinExistence type="predicted"/>
<keyword evidence="3 6" id="KW-0812">Transmembrane</keyword>
<dbReference type="NCBIfam" id="TIGR00785">
    <property type="entry name" value="dass"/>
    <property type="match status" value="1"/>
</dbReference>
<feature type="transmembrane region" description="Helical" evidence="6">
    <location>
        <begin position="448"/>
        <end position="466"/>
    </location>
</feature>
<dbReference type="PANTHER" id="PTHR10283">
    <property type="entry name" value="SOLUTE CARRIER FAMILY 13 MEMBER"/>
    <property type="match status" value="1"/>
</dbReference>
<feature type="transmembrane region" description="Helical" evidence="6">
    <location>
        <begin position="46"/>
        <end position="68"/>
    </location>
</feature>
<feature type="transmembrane region" description="Helical" evidence="6">
    <location>
        <begin position="290"/>
        <end position="307"/>
    </location>
</feature>
<feature type="transmembrane region" description="Helical" evidence="6">
    <location>
        <begin position="414"/>
        <end position="436"/>
    </location>
</feature>
<dbReference type="PANTHER" id="PTHR10283:SF82">
    <property type="entry name" value="SOLUTE CARRIER FAMILY 13 MEMBER 2"/>
    <property type="match status" value="1"/>
</dbReference>
<evidence type="ECO:0000256" key="3">
    <source>
        <dbReference type="ARBA" id="ARBA00022692"/>
    </source>
</evidence>
<name>A0ABY5TRM4_9GAMM</name>
<dbReference type="EMBL" id="CP103416">
    <property type="protein sequence ID" value="UVW34948.1"/>
    <property type="molecule type" value="Genomic_DNA"/>
</dbReference>
<protein>
    <submittedName>
        <fullName evidence="7">SLC13 family permease</fullName>
    </submittedName>
</protein>
<dbReference type="CDD" id="cd01115">
    <property type="entry name" value="SLC13_permease"/>
    <property type="match status" value="1"/>
</dbReference>
<evidence type="ECO:0000256" key="6">
    <source>
        <dbReference type="SAM" id="Phobius"/>
    </source>
</evidence>